<keyword evidence="2" id="KW-0479">Metal-binding</keyword>
<dbReference type="RefSeq" id="WP_087078226.1">
    <property type="nucleotide sequence ID" value="NZ_CP020809.1"/>
</dbReference>
<dbReference type="Gene3D" id="3.20.20.60">
    <property type="entry name" value="Phosphoenolpyruvate-binding domains"/>
    <property type="match status" value="1"/>
</dbReference>
<evidence type="ECO:0000256" key="3">
    <source>
        <dbReference type="ARBA" id="ARBA00023239"/>
    </source>
</evidence>
<evidence type="ECO:0000313" key="6">
    <source>
        <dbReference type="Proteomes" id="UP000195331"/>
    </source>
</evidence>
<dbReference type="InterPro" id="IPR005000">
    <property type="entry name" value="Aldolase/citrate-lyase_domain"/>
</dbReference>
<dbReference type="InterPro" id="IPR040442">
    <property type="entry name" value="Pyrv_kinase-like_dom_sf"/>
</dbReference>
<dbReference type="PANTHER" id="PTHR30502:SF0">
    <property type="entry name" value="PHOSPHOENOLPYRUVATE CARBOXYLASE FAMILY PROTEIN"/>
    <property type="match status" value="1"/>
</dbReference>
<dbReference type="GO" id="GO:0046872">
    <property type="term" value="F:metal ion binding"/>
    <property type="evidence" value="ECO:0007669"/>
    <property type="project" value="UniProtKB-KW"/>
</dbReference>
<evidence type="ECO:0000313" key="5">
    <source>
        <dbReference type="EMBL" id="ART70799.1"/>
    </source>
</evidence>
<dbReference type="InterPro" id="IPR015813">
    <property type="entry name" value="Pyrv/PenolPyrv_kinase-like_dom"/>
</dbReference>
<gene>
    <name evidence="5" type="ORF">BTO20_21690</name>
</gene>
<dbReference type="EMBL" id="CP020809">
    <property type="protein sequence ID" value="ART70799.1"/>
    <property type="molecule type" value="Genomic_DNA"/>
</dbReference>
<dbReference type="InterPro" id="IPR050251">
    <property type="entry name" value="HpcH-HpaI_aldolase"/>
</dbReference>
<evidence type="ECO:0000256" key="2">
    <source>
        <dbReference type="ARBA" id="ARBA00022723"/>
    </source>
</evidence>
<proteinExistence type="inferred from homology"/>
<dbReference type="AlphaFoldDB" id="A0A1Y0C6F7"/>
<keyword evidence="3" id="KW-0456">Lyase</keyword>
<dbReference type="Proteomes" id="UP000195331">
    <property type="component" value="Chromosome"/>
</dbReference>
<feature type="domain" description="HpcH/HpaI aldolase/citrate lyase" evidence="4">
    <location>
        <begin position="21"/>
        <end position="243"/>
    </location>
</feature>
<evidence type="ECO:0000256" key="1">
    <source>
        <dbReference type="ARBA" id="ARBA00005568"/>
    </source>
</evidence>
<accession>A0A1Y0C6F7</accession>
<dbReference type="SUPFAM" id="SSF51621">
    <property type="entry name" value="Phosphoenolpyruvate/pyruvate domain"/>
    <property type="match status" value="1"/>
</dbReference>
<comment type="similarity">
    <text evidence="1">Belongs to the HpcH/HpaI aldolase family.</text>
</comment>
<dbReference type="Pfam" id="PF03328">
    <property type="entry name" value="HpcH_HpaI"/>
    <property type="match status" value="1"/>
</dbReference>
<dbReference type="GO" id="GO:0005737">
    <property type="term" value="C:cytoplasm"/>
    <property type="evidence" value="ECO:0007669"/>
    <property type="project" value="TreeGrafter"/>
</dbReference>
<dbReference type="OrthoDB" id="3353438at2"/>
<organism evidence="5 6">
    <name type="scientific">Mycobacterium dioxanotrophicus</name>
    <dbReference type="NCBI Taxonomy" id="482462"/>
    <lineage>
        <taxon>Bacteria</taxon>
        <taxon>Bacillati</taxon>
        <taxon>Actinomycetota</taxon>
        <taxon>Actinomycetes</taxon>
        <taxon>Mycobacteriales</taxon>
        <taxon>Mycobacteriaceae</taxon>
        <taxon>Mycobacterium</taxon>
    </lineage>
</organism>
<keyword evidence="6" id="KW-1185">Reference proteome</keyword>
<dbReference type="PANTHER" id="PTHR30502">
    <property type="entry name" value="2-KETO-3-DEOXY-L-RHAMNONATE ALDOLASE"/>
    <property type="match status" value="1"/>
</dbReference>
<sequence length="263" mass="28039">MERTPIEDFVRRVREREQLVGYWLLADSPVMAERLARVGYDYLCLDQQHGLMGYQGIRDGLMAIDAGGTLGPRPTVGLVRTAANDLHCIGQALDGGAAGVIVPMIDDAEAARQAVRNSKYPPLGRRSYGPMRAELRRNGDLARVNDTTLVAVMIETASGLEHVEEIAAVPGVDALYVGPYDLTVAVGGGDPDDPSATAARDAALDRILRAGHGAGKAVGIHADDGDSAAERLALGFDFISIEGDLVHLEQIAQVHLANARVRL</sequence>
<evidence type="ECO:0000259" key="4">
    <source>
        <dbReference type="Pfam" id="PF03328"/>
    </source>
</evidence>
<dbReference type="KEGG" id="mdx:BTO20_21690"/>
<dbReference type="GO" id="GO:0016832">
    <property type="term" value="F:aldehyde-lyase activity"/>
    <property type="evidence" value="ECO:0007669"/>
    <property type="project" value="TreeGrafter"/>
</dbReference>
<reference evidence="5 6" key="1">
    <citation type="submission" date="2017-04" db="EMBL/GenBank/DDBJ databases">
        <title>Whole Genome Sequence of 1,4-Dioxane Degrading Bacterium Mycobacterium dioxanotrophicus PH-06.</title>
        <authorList>
            <person name="He Y."/>
        </authorList>
    </citation>
    <scope>NUCLEOTIDE SEQUENCE [LARGE SCALE GENOMIC DNA]</scope>
    <source>
        <strain evidence="5 6">PH-06</strain>
    </source>
</reference>
<protein>
    <recommendedName>
        <fullName evidence="4">HpcH/HpaI aldolase/citrate lyase domain-containing protein</fullName>
    </recommendedName>
</protein>
<name>A0A1Y0C6F7_9MYCO</name>